<dbReference type="OMA" id="CKSEPAH"/>
<proteinExistence type="predicted"/>
<name>A0A8W8L766_MAGGI</name>
<dbReference type="AlphaFoldDB" id="A0A8W8L766"/>
<evidence type="ECO:0000313" key="3">
    <source>
        <dbReference type="Proteomes" id="UP000005408"/>
    </source>
</evidence>
<keyword evidence="3" id="KW-1185">Reference proteome</keyword>
<dbReference type="OrthoDB" id="6099290at2759"/>
<feature type="chain" id="PRO_5036501744" evidence="1">
    <location>
        <begin position="22"/>
        <end position="235"/>
    </location>
</feature>
<protein>
    <submittedName>
        <fullName evidence="2">Uncharacterized protein</fullName>
    </submittedName>
</protein>
<organism evidence="2 3">
    <name type="scientific">Magallana gigas</name>
    <name type="common">Pacific oyster</name>
    <name type="synonym">Crassostrea gigas</name>
    <dbReference type="NCBI Taxonomy" id="29159"/>
    <lineage>
        <taxon>Eukaryota</taxon>
        <taxon>Metazoa</taxon>
        <taxon>Spiralia</taxon>
        <taxon>Lophotrochozoa</taxon>
        <taxon>Mollusca</taxon>
        <taxon>Bivalvia</taxon>
        <taxon>Autobranchia</taxon>
        <taxon>Pteriomorphia</taxon>
        <taxon>Ostreida</taxon>
        <taxon>Ostreoidea</taxon>
        <taxon>Ostreidae</taxon>
        <taxon>Magallana</taxon>
    </lineage>
</organism>
<keyword evidence="1" id="KW-0732">Signal</keyword>
<evidence type="ECO:0000313" key="2">
    <source>
        <dbReference type="EnsemblMetazoa" id="G26224.1:cds"/>
    </source>
</evidence>
<dbReference type="EnsemblMetazoa" id="G26224.1">
    <property type="protein sequence ID" value="G26224.1:cds"/>
    <property type="gene ID" value="G26224"/>
</dbReference>
<reference evidence="2" key="1">
    <citation type="submission" date="2022-08" db="UniProtKB">
        <authorList>
            <consortium name="EnsemblMetazoa"/>
        </authorList>
    </citation>
    <scope>IDENTIFICATION</scope>
    <source>
        <strain evidence="2">05x7-T-G4-1.051#20</strain>
    </source>
</reference>
<feature type="signal peptide" evidence="1">
    <location>
        <begin position="1"/>
        <end position="21"/>
    </location>
</feature>
<sequence length="235" mass="26394">MKTDFFYFVLFLSISSEQALCFILDEIFHVHGCGHDSDCVSWCKSEPAHCYFFRCVCSDHHDNFHHGIKTTTPVQTTKAHFTTTPFKTTHKTTTTQQPLVKLECSNQKISVIESIAENLHVEDSRAELCPGTTKHQTSEAFVMNKCNSKSRSSWTQGQTSLKTVCSTQLTIPSYTPISTFYKSEENVAGFFIACTDVADGIKVAVQNCSDPPKVTTITETTSPKMSDFFIIYERP</sequence>
<accession>A0A8W8L766</accession>
<evidence type="ECO:0000256" key="1">
    <source>
        <dbReference type="SAM" id="SignalP"/>
    </source>
</evidence>
<dbReference type="Proteomes" id="UP000005408">
    <property type="component" value="Unassembled WGS sequence"/>
</dbReference>